<name>A0A7N2MUK3_QUELO</name>
<dbReference type="Proteomes" id="UP000594261">
    <property type="component" value="Chromosome 10"/>
</dbReference>
<proteinExistence type="predicted"/>
<keyword evidence="5" id="KW-1185">Reference proteome</keyword>
<dbReference type="Gene3D" id="3.80.10.10">
    <property type="entry name" value="Ribonuclease Inhibitor"/>
    <property type="match status" value="2"/>
</dbReference>
<dbReference type="Gramene" id="QL10p063052:mrna">
    <property type="protein sequence ID" value="QL10p063052:mrna"/>
    <property type="gene ID" value="QL10p063052"/>
</dbReference>
<reference evidence="4 5" key="1">
    <citation type="journal article" date="2016" name="G3 (Bethesda)">
        <title>First Draft Assembly and Annotation of the Genome of a California Endemic Oak Quercus lobata Nee (Fagaceae).</title>
        <authorList>
            <person name="Sork V.L."/>
            <person name="Fitz-Gibbon S.T."/>
            <person name="Puiu D."/>
            <person name="Crepeau M."/>
            <person name="Gugger P.F."/>
            <person name="Sherman R."/>
            <person name="Stevens K."/>
            <person name="Langley C.H."/>
            <person name="Pellegrini M."/>
            <person name="Salzberg S.L."/>
        </authorList>
    </citation>
    <scope>NUCLEOTIDE SEQUENCE [LARGE SCALE GENOMIC DNA]</scope>
    <source>
        <strain evidence="4 5">cv. SW786</strain>
    </source>
</reference>
<dbReference type="PANTHER" id="PTHR36766">
    <property type="entry name" value="PLANT BROAD-SPECTRUM MILDEW RESISTANCE PROTEIN RPW8"/>
    <property type="match status" value="1"/>
</dbReference>
<dbReference type="EMBL" id="LRBV02000010">
    <property type="status" value="NOT_ANNOTATED_CDS"/>
    <property type="molecule type" value="Genomic_DNA"/>
</dbReference>
<evidence type="ECO:0000256" key="2">
    <source>
        <dbReference type="ARBA" id="ARBA00022821"/>
    </source>
</evidence>
<evidence type="ECO:0000256" key="1">
    <source>
        <dbReference type="ARBA" id="ARBA00022614"/>
    </source>
</evidence>
<keyword evidence="1" id="KW-0433">Leucine-rich repeat</keyword>
<dbReference type="PANTHER" id="PTHR36766:SF63">
    <property type="entry name" value="NB-ARC DOMAIN-CONTAINING PROTEIN"/>
    <property type="match status" value="1"/>
</dbReference>
<reference evidence="4" key="2">
    <citation type="submission" date="2021-01" db="UniProtKB">
        <authorList>
            <consortium name="EnsemblPlants"/>
        </authorList>
    </citation>
    <scope>IDENTIFICATION</scope>
</reference>
<evidence type="ECO:0000259" key="3">
    <source>
        <dbReference type="Pfam" id="PF25019"/>
    </source>
</evidence>
<dbReference type="AlphaFoldDB" id="A0A7N2MUK3"/>
<feature type="domain" description="R13L1/DRL21-like LRR repeat region" evidence="3">
    <location>
        <begin position="3"/>
        <end position="144"/>
    </location>
</feature>
<organism evidence="4 5">
    <name type="scientific">Quercus lobata</name>
    <name type="common">Valley oak</name>
    <dbReference type="NCBI Taxonomy" id="97700"/>
    <lineage>
        <taxon>Eukaryota</taxon>
        <taxon>Viridiplantae</taxon>
        <taxon>Streptophyta</taxon>
        <taxon>Embryophyta</taxon>
        <taxon>Tracheophyta</taxon>
        <taxon>Spermatophyta</taxon>
        <taxon>Magnoliopsida</taxon>
        <taxon>eudicotyledons</taxon>
        <taxon>Gunneridae</taxon>
        <taxon>Pentapetalae</taxon>
        <taxon>rosids</taxon>
        <taxon>fabids</taxon>
        <taxon>Fagales</taxon>
        <taxon>Fagaceae</taxon>
        <taxon>Quercus</taxon>
    </lineage>
</organism>
<dbReference type="Pfam" id="PF25019">
    <property type="entry name" value="LRR_R13L1-DRL21"/>
    <property type="match status" value="1"/>
</dbReference>
<evidence type="ECO:0000313" key="4">
    <source>
        <dbReference type="EnsemblPlants" id="QL10p063052:mrna"/>
    </source>
</evidence>
<dbReference type="InterPro" id="IPR056789">
    <property type="entry name" value="LRR_R13L1-DRL21"/>
</dbReference>
<accession>A0A7N2MUK3</accession>
<keyword evidence="2" id="KW-0611">Plant defense</keyword>
<dbReference type="GO" id="GO:0006952">
    <property type="term" value="P:defense response"/>
    <property type="evidence" value="ECO:0007669"/>
    <property type="project" value="UniProtKB-KW"/>
</dbReference>
<dbReference type="EnsemblPlants" id="QL10p063052:mrna">
    <property type="protein sequence ID" value="QL10p063052:mrna"/>
    <property type="gene ID" value="QL10p063052"/>
</dbReference>
<evidence type="ECO:0000313" key="5">
    <source>
        <dbReference type="Proteomes" id="UP000594261"/>
    </source>
</evidence>
<protein>
    <recommendedName>
        <fullName evidence="3">R13L1/DRL21-like LRR repeat region domain-containing protein</fullName>
    </recommendedName>
</protein>
<dbReference type="InterPro" id="IPR032675">
    <property type="entry name" value="LRR_dom_sf"/>
</dbReference>
<dbReference type="InParanoid" id="A0A7N2MUK3"/>
<sequence length="625" mass="70708">MGPLKNLRGEISIYNLEGVEDEEEAKSAKLKEKEIFKLGLYWKDRDGHCYNFRAAESNYDKDERVLEGLQPHSNLKSMGIEFYGGKKFPSWVEWKDAKELTNVGEVLVFPCLEELTIIYCDKLRDLPDSLHTCISLQKLVVESCLDLSSLPGVLSPIQHLEIKNCSTEELPGGIQFCTSLQYLEIGRCSNLKSIPESLQSCVSLQKFVVRYLSSRELTHGACKKIPSWKITNSMTTDAKVLQAVEMLLLLGTEIWKGTAESLHQHEFTIPALTPVTATSNFFFISRYFSNVKDASRLFGARVQSGWPTSSSPFGKDHDLEEGICSPLQEKSSHKIEGQALNQSWLLRGSRKTTRHNPRAIHKNFGKHVLSITIILSVKKKNRCLQVLEDINYSLHTDVFLQNLAVKDCPDLRSLPGVPSIIRCGIEEPPNGIQCYTSLLQYMENGNCVGSTSIQHYHPFLQKLKLCGSSMQAIVHSFLVLDQIQYFIALKILWMENFHEMVALPEWLGNLSSLQKLYIVDCEKLMYLPTEQAMQCLAELEKLMIYDFPKLKNEQSKINHIPLVQINTQSTTVDALSHLYARAGSGHVCSTAKEVVDLVYMPYSLITRGSTTSRIDYCSIHYSCMI</sequence>
<dbReference type="SUPFAM" id="SSF52058">
    <property type="entry name" value="L domain-like"/>
    <property type="match status" value="1"/>
</dbReference>